<dbReference type="EC" id="2.7.7.7" evidence="2 15"/>
<dbReference type="PRINTS" id="PR00868">
    <property type="entry name" value="DNAPOLI"/>
</dbReference>
<keyword evidence="12 16" id="KW-0238">DNA-binding</keyword>
<comment type="similarity">
    <text evidence="1 16">Belongs to the DNA polymerase type-A family.</text>
</comment>
<evidence type="ECO:0000256" key="7">
    <source>
        <dbReference type="ARBA" id="ARBA00022722"/>
    </source>
</evidence>
<comment type="subunit">
    <text evidence="16">Single-chain monomer with multiple functions.</text>
</comment>
<dbReference type="CDD" id="cd08637">
    <property type="entry name" value="DNA_pol_A_pol_I_C"/>
    <property type="match status" value="1"/>
</dbReference>
<evidence type="ECO:0000256" key="11">
    <source>
        <dbReference type="ARBA" id="ARBA00022932"/>
    </source>
</evidence>
<keyword evidence="4 16" id="KW-0808">Transferase</keyword>
<dbReference type="PANTHER" id="PTHR10133">
    <property type="entry name" value="DNA POLYMERASE I"/>
    <property type="match status" value="1"/>
</dbReference>
<proteinExistence type="inferred from homology"/>
<dbReference type="Proteomes" id="UP000192738">
    <property type="component" value="Unassembled WGS sequence"/>
</dbReference>
<comment type="catalytic activity">
    <reaction evidence="14 16">
        <text>DNA(n) + a 2'-deoxyribonucleoside 5'-triphosphate = DNA(n+1) + diphosphate</text>
        <dbReference type="Rhea" id="RHEA:22508"/>
        <dbReference type="Rhea" id="RHEA-COMP:17339"/>
        <dbReference type="Rhea" id="RHEA-COMP:17340"/>
        <dbReference type="ChEBI" id="CHEBI:33019"/>
        <dbReference type="ChEBI" id="CHEBI:61560"/>
        <dbReference type="ChEBI" id="CHEBI:173112"/>
        <dbReference type="EC" id="2.7.7.7"/>
    </reaction>
</comment>
<dbReference type="Pfam" id="PF01367">
    <property type="entry name" value="5_3_exonuc"/>
    <property type="match status" value="1"/>
</dbReference>
<dbReference type="InterPro" id="IPR002298">
    <property type="entry name" value="DNA_polymerase_A"/>
</dbReference>
<evidence type="ECO:0000256" key="15">
    <source>
        <dbReference type="NCBIfam" id="TIGR00593"/>
    </source>
</evidence>
<keyword evidence="5 16" id="KW-0548">Nucleotidyltransferase</keyword>
<organism evidence="19 20">
    <name type="scientific">Sporomusa malonica</name>
    <dbReference type="NCBI Taxonomy" id="112901"/>
    <lineage>
        <taxon>Bacteria</taxon>
        <taxon>Bacillati</taxon>
        <taxon>Bacillota</taxon>
        <taxon>Negativicutes</taxon>
        <taxon>Selenomonadales</taxon>
        <taxon>Sporomusaceae</taxon>
        <taxon>Sporomusa</taxon>
    </lineage>
</organism>
<evidence type="ECO:0000256" key="3">
    <source>
        <dbReference type="ARBA" id="ARBA00020311"/>
    </source>
</evidence>
<dbReference type="Pfam" id="PF02739">
    <property type="entry name" value="5_3_exonuc_N"/>
    <property type="match status" value="1"/>
</dbReference>
<dbReference type="GO" id="GO:0003677">
    <property type="term" value="F:DNA binding"/>
    <property type="evidence" value="ECO:0007669"/>
    <property type="project" value="UniProtKB-UniRule"/>
</dbReference>
<evidence type="ECO:0000259" key="17">
    <source>
        <dbReference type="SMART" id="SM00475"/>
    </source>
</evidence>
<dbReference type="CDD" id="cd09898">
    <property type="entry name" value="H3TH_53EXO"/>
    <property type="match status" value="1"/>
</dbReference>
<evidence type="ECO:0000256" key="13">
    <source>
        <dbReference type="ARBA" id="ARBA00023204"/>
    </source>
</evidence>
<dbReference type="GO" id="GO:0008409">
    <property type="term" value="F:5'-3' exonuclease activity"/>
    <property type="evidence" value="ECO:0007669"/>
    <property type="project" value="UniProtKB-UniRule"/>
</dbReference>
<evidence type="ECO:0000256" key="4">
    <source>
        <dbReference type="ARBA" id="ARBA00022679"/>
    </source>
</evidence>
<accession>A0A1W2BP04</accession>
<dbReference type="FunFam" id="3.40.50.1010:FF:000001">
    <property type="entry name" value="DNA polymerase I"/>
    <property type="match status" value="1"/>
</dbReference>
<dbReference type="SUPFAM" id="SSF88723">
    <property type="entry name" value="PIN domain-like"/>
    <property type="match status" value="1"/>
</dbReference>
<dbReference type="Pfam" id="PF00476">
    <property type="entry name" value="DNA_pol_A"/>
    <property type="match status" value="1"/>
</dbReference>
<evidence type="ECO:0000256" key="16">
    <source>
        <dbReference type="RuleBase" id="RU004460"/>
    </source>
</evidence>
<dbReference type="InterPro" id="IPR002421">
    <property type="entry name" value="5-3_exonuclease"/>
</dbReference>
<evidence type="ECO:0000256" key="10">
    <source>
        <dbReference type="ARBA" id="ARBA00022839"/>
    </source>
</evidence>
<keyword evidence="6 16" id="KW-0235">DNA replication</keyword>
<keyword evidence="10 16" id="KW-0269">Exonuclease</keyword>
<dbReference type="FunFam" id="1.10.150.20:FF:000003">
    <property type="entry name" value="DNA polymerase I"/>
    <property type="match status" value="1"/>
</dbReference>
<dbReference type="SMART" id="SM00482">
    <property type="entry name" value="POLAc"/>
    <property type="match status" value="1"/>
</dbReference>
<dbReference type="GO" id="GO:0003887">
    <property type="term" value="F:DNA-directed DNA polymerase activity"/>
    <property type="evidence" value="ECO:0007669"/>
    <property type="project" value="UniProtKB-UniRule"/>
</dbReference>
<dbReference type="CDD" id="cd06140">
    <property type="entry name" value="DNA_polA_I_Bacillus_like_exo"/>
    <property type="match status" value="1"/>
</dbReference>
<keyword evidence="8 16" id="KW-0227">DNA damage</keyword>
<evidence type="ECO:0000256" key="6">
    <source>
        <dbReference type="ARBA" id="ARBA00022705"/>
    </source>
</evidence>
<dbReference type="AlphaFoldDB" id="A0A1W2BP04"/>
<dbReference type="GO" id="GO:0006261">
    <property type="term" value="P:DNA-templated DNA replication"/>
    <property type="evidence" value="ECO:0007669"/>
    <property type="project" value="UniProtKB-UniRule"/>
</dbReference>
<dbReference type="SUPFAM" id="SSF56672">
    <property type="entry name" value="DNA/RNA polymerases"/>
    <property type="match status" value="1"/>
</dbReference>
<keyword evidence="9 16" id="KW-0378">Hydrolase</keyword>
<dbReference type="SUPFAM" id="SSF53098">
    <property type="entry name" value="Ribonuclease H-like"/>
    <property type="match status" value="1"/>
</dbReference>
<dbReference type="NCBIfam" id="TIGR00593">
    <property type="entry name" value="pola"/>
    <property type="match status" value="1"/>
</dbReference>
<feature type="domain" description="DNA-directed DNA polymerase family A palm" evidence="18">
    <location>
        <begin position="636"/>
        <end position="843"/>
    </location>
</feature>
<dbReference type="InterPro" id="IPR001098">
    <property type="entry name" value="DNA-dir_DNA_pol_A_palm_dom"/>
</dbReference>
<dbReference type="PROSITE" id="PS00447">
    <property type="entry name" value="DNA_POLYMERASE_A"/>
    <property type="match status" value="1"/>
</dbReference>
<dbReference type="Gene3D" id="1.20.1060.10">
    <property type="entry name" value="Taq DNA Polymerase, Chain T, domain 4"/>
    <property type="match status" value="1"/>
</dbReference>
<dbReference type="InterPro" id="IPR012337">
    <property type="entry name" value="RNaseH-like_sf"/>
</dbReference>
<comment type="function">
    <text evidence="16">In addition to polymerase activity, this DNA polymerase exhibits 5'-3' exonuclease activity.</text>
</comment>
<dbReference type="FunFam" id="1.20.1060.10:FF:000001">
    <property type="entry name" value="DNA polymerase I"/>
    <property type="match status" value="1"/>
</dbReference>
<keyword evidence="7" id="KW-0540">Nuclease</keyword>
<dbReference type="GO" id="GO:0006302">
    <property type="term" value="P:double-strand break repair"/>
    <property type="evidence" value="ECO:0007669"/>
    <property type="project" value="TreeGrafter"/>
</dbReference>
<dbReference type="PANTHER" id="PTHR10133:SF27">
    <property type="entry name" value="DNA POLYMERASE NU"/>
    <property type="match status" value="1"/>
</dbReference>
<dbReference type="FunFam" id="1.10.150.20:FF:000002">
    <property type="entry name" value="DNA polymerase I"/>
    <property type="match status" value="1"/>
</dbReference>
<dbReference type="InterPro" id="IPR029060">
    <property type="entry name" value="PIN-like_dom_sf"/>
</dbReference>
<keyword evidence="13 16" id="KW-0234">DNA repair</keyword>
<dbReference type="STRING" id="112901.SAMN04488500_10837"/>
<evidence type="ECO:0000313" key="19">
    <source>
        <dbReference type="EMBL" id="SMC74685.1"/>
    </source>
</evidence>
<evidence type="ECO:0000256" key="1">
    <source>
        <dbReference type="ARBA" id="ARBA00007705"/>
    </source>
</evidence>
<dbReference type="InterPro" id="IPR019760">
    <property type="entry name" value="DNA-dir_DNA_pol_A_CS"/>
</dbReference>
<evidence type="ECO:0000256" key="5">
    <source>
        <dbReference type="ARBA" id="ARBA00022695"/>
    </source>
</evidence>
<evidence type="ECO:0000256" key="14">
    <source>
        <dbReference type="ARBA" id="ARBA00049244"/>
    </source>
</evidence>
<evidence type="ECO:0000256" key="9">
    <source>
        <dbReference type="ARBA" id="ARBA00022801"/>
    </source>
</evidence>
<dbReference type="Gene3D" id="3.30.420.10">
    <property type="entry name" value="Ribonuclease H-like superfamily/Ribonuclease H"/>
    <property type="match status" value="1"/>
</dbReference>
<dbReference type="SMART" id="SM00279">
    <property type="entry name" value="HhH2"/>
    <property type="match status" value="1"/>
</dbReference>
<dbReference type="InterPro" id="IPR020045">
    <property type="entry name" value="DNA_polI_H3TH"/>
</dbReference>
<dbReference type="Gene3D" id="1.10.150.20">
    <property type="entry name" value="5' to 3' exonuclease, C-terminal subdomain"/>
    <property type="match status" value="2"/>
</dbReference>
<keyword evidence="11 16" id="KW-0239">DNA-directed DNA polymerase</keyword>
<dbReference type="InterPro" id="IPR008918">
    <property type="entry name" value="HhH2"/>
</dbReference>
<evidence type="ECO:0000259" key="18">
    <source>
        <dbReference type="SMART" id="SM00482"/>
    </source>
</evidence>
<dbReference type="InterPro" id="IPR043502">
    <property type="entry name" value="DNA/RNA_pol_sf"/>
</dbReference>
<dbReference type="SMART" id="SM00475">
    <property type="entry name" value="53EXOc"/>
    <property type="match status" value="1"/>
</dbReference>
<dbReference type="RefSeq" id="WP_084575747.1">
    <property type="nucleotide sequence ID" value="NZ_CP155572.1"/>
</dbReference>
<protein>
    <recommendedName>
        <fullName evidence="3 15">DNA polymerase I</fullName>
        <ecNumber evidence="2 15">2.7.7.7</ecNumber>
    </recommendedName>
</protein>
<dbReference type="OrthoDB" id="9806424at2"/>
<dbReference type="EMBL" id="FWXI01000008">
    <property type="protein sequence ID" value="SMC74685.1"/>
    <property type="molecule type" value="Genomic_DNA"/>
</dbReference>
<dbReference type="InterPro" id="IPR018320">
    <property type="entry name" value="DNA_polymerase_1"/>
</dbReference>
<dbReference type="InterPro" id="IPR036397">
    <property type="entry name" value="RNaseH_sf"/>
</dbReference>
<evidence type="ECO:0000313" key="20">
    <source>
        <dbReference type="Proteomes" id="UP000192738"/>
    </source>
</evidence>
<reference evidence="19 20" key="1">
    <citation type="submission" date="2017-04" db="EMBL/GenBank/DDBJ databases">
        <authorList>
            <person name="Afonso C.L."/>
            <person name="Miller P.J."/>
            <person name="Scott M.A."/>
            <person name="Spackman E."/>
            <person name="Goraichik I."/>
            <person name="Dimitrov K.M."/>
            <person name="Suarez D.L."/>
            <person name="Swayne D.E."/>
        </authorList>
    </citation>
    <scope>NUCLEOTIDE SEQUENCE [LARGE SCALE GENOMIC DNA]</scope>
    <source>
        <strain evidence="19 20">DSM 5090</strain>
    </source>
</reference>
<feature type="domain" description="5'-3' exonuclease" evidence="17">
    <location>
        <begin position="1"/>
        <end position="262"/>
    </location>
</feature>
<evidence type="ECO:0000256" key="12">
    <source>
        <dbReference type="ARBA" id="ARBA00023125"/>
    </source>
</evidence>
<dbReference type="SUPFAM" id="SSF47807">
    <property type="entry name" value="5' to 3' exonuclease, C-terminal subdomain"/>
    <property type="match status" value="1"/>
</dbReference>
<evidence type="ECO:0000256" key="2">
    <source>
        <dbReference type="ARBA" id="ARBA00012417"/>
    </source>
</evidence>
<dbReference type="InterPro" id="IPR020046">
    <property type="entry name" value="5-3_exonucl_a-hlix_arch_N"/>
</dbReference>
<dbReference type="Gene3D" id="3.40.50.1010">
    <property type="entry name" value="5'-nuclease"/>
    <property type="match status" value="1"/>
</dbReference>
<dbReference type="NCBIfam" id="NF004397">
    <property type="entry name" value="PRK05755.1"/>
    <property type="match status" value="1"/>
</dbReference>
<gene>
    <name evidence="16" type="primary">polA</name>
    <name evidence="19" type="ORF">SAMN04488500_10837</name>
</gene>
<evidence type="ECO:0000256" key="8">
    <source>
        <dbReference type="ARBA" id="ARBA00022763"/>
    </source>
</evidence>
<dbReference type="Gene3D" id="3.30.70.370">
    <property type="match status" value="1"/>
</dbReference>
<sequence length="879" mass="97139">MPQRFIIIDGSSLVHRAFHALPMLRTADGLYTNAVYGFTTMLVKLLTDYKPDLLAVAFDKGRVTFRTETYQQYKAGRQATPGELSEQFPLIRELLDAFGITTIEEKGYEADDILGTLAEKASKQGCEVLIVTGDRDALQLIGPETKVLLTKKGISEMETMDTAALKEKYGLTPSQIIDMKGLMGDTSDNIPGVPGIGEKTAIKLLAQFGSMENVLANIDRVSGKKVQENLRQYAEQAILSKHLATIVCDMSLEFIPEIFRINPNREIVKELFTKFEFKNMLTKFDVLFPGSGQASDPVETKTLELTPPIIAASRAEVEAVYMEAKQAGHLCCYPLTADHSPLASLTGLAVTCIGKTVYIPAEAEGWCVVFDLLADSGITLATYDAKRLYNACRLRGTVLRCSVADTLIAAYLLDPTAAAYPLDVLVEKYLGQTIILPVGDKNLTTKPEYAAWASSNIEQLRDALSCKLADAGLDKLFEQVEMPLIESLSAMEVAGIKVDREYLKEMAVSIAGKVDLLLEEIYLLAGEEFNVNSTKQLGVILFEKLKLPIIKKTKTGYSTDAEVLEKLAGQNPLIDKLLEYRMLTKLKSTYLDGLETLIHAETGRIHTTFNQTVTATGRLSSSEPNLQNIPIRSDIGRRIRELFIPGDGYEYIMSADYSQIELRVLAHMAGDASLLEAFRHNQDIHTKTAAEVFGVAMEEVTPELRARAKAVNFGIVYGISDYGLSRDIGVSRKEAGYYIDSYFAKYQGVKRYIDEVVAGAHQDGYVTTLFGRRRHLPDINSSNFNQRSFAERTAMNTPIQGAAADIIKIAMNHVYRALTEAGLKSRLLLQVHDELVLEVTADELERVAVLVKESMEQAVELAVPLLAEVKTGRNWAKAK</sequence>
<keyword evidence="20" id="KW-1185">Reference proteome</keyword>
<dbReference type="CDD" id="cd09859">
    <property type="entry name" value="PIN_53EXO"/>
    <property type="match status" value="1"/>
</dbReference>
<name>A0A1W2BP04_9FIRM</name>
<dbReference type="InterPro" id="IPR036279">
    <property type="entry name" value="5-3_exonuclease_C_sf"/>
</dbReference>